<dbReference type="RefSeq" id="WP_322878543.1">
    <property type="nucleotide sequence ID" value="NZ_JAVMIP010000010.1"/>
</dbReference>
<keyword evidence="3" id="KW-1185">Reference proteome</keyword>
<proteinExistence type="predicted"/>
<gene>
    <name evidence="2" type="ORF">RIF25_10830</name>
</gene>
<sequence length="194" mass="21712">MANVVNWQQQSVDQFLEQVNWLGLSVAIPTPVDSQAWLGLSVQDFWQGCNWEGQRQVRQVAWGIPAVSERRGERLWLNCSVTEFIQAANWTGQPLSISKSLAEVIPPPVRQPVPSTWLQLSVMEFFERVNWLGKPEQAQLLPGMQSPLQLSVAQFCQAVAWDLKPVIGAVPPLTLPPEPEPDPTMTLTDLSSLF</sequence>
<evidence type="ECO:0000256" key="1">
    <source>
        <dbReference type="SAM" id="MobiDB-lite"/>
    </source>
</evidence>
<evidence type="ECO:0000313" key="2">
    <source>
        <dbReference type="EMBL" id="MDS3861301.1"/>
    </source>
</evidence>
<dbReference type="EMBL" id="JAVMIP010000010">
    <property type="protein sequence ID" value="MDS3861301.1"/>
    <property type="molecule type" value="Genomic_DNA"/>
</dbReference>
<comment type="caution">
    <text evidence="2">The sequence shown here is derived from an EMBL/GenBank/DDBJ whole genome shotgun (WGS) entry which is preliminary data.</text>
</comment>
<protein>
    <submittedName>
        <fullName evidence="2">Uncharacterized protein</fullName>
    </submittedName>
</protein>
<feature type="compositionally biased region" description="Low complexity" evidence="1">
    <location>
        <begin position="183"/>
        <end position="194"/>
    </location>
</feature>
<name>A0AAE4FSH3_9CYAN</name>
<dbReference type="AlphaFoldDB" id="A0AAE4FSH3"/>
<accession>A0AAE4FSH3</accession>
<feature type="region of interest" description="Disordered" evidence="1">
    <location>
        <begin position="174"/>
        <end position="194"/>
    </location>
</feature>
<reference evidence="3" key="1">
    <citation type="submission" date="2023-07" db="EMBL/GenBank/DDBJ databases">
        <authorList>
            <person name="Luz R."/>
            <person name="Cordeiro R."/>
            <person name="Fonseca A."/>
            <person name="Goncalves V."/>
        </authorList>
    </citation>
    <scope>NUCLEOTIDE SEQUENCE [LARGE SCALE GENOMIC DNA]</scope>
    <source>
        <strain evidence="3">BACA0444</strain>
    </source>
</reference>
<organism evidence="2 3">
    <name type="scientific">Pseudocalidococcus azoricus BACA0444</name>
    <dbReference type="NCBI Taxonomy" id="2918990"/>
    <lineage>
        <taxon>Bacteria</taxon>
        <taxon>Bacillati</taxon>
        <taxon>Cyanobacteriota</taxon>
        <taxon>Cyanophyceae</taxon>
        <taxon>Acaryochloridales</taxon>
        <taxon>Thermosynechococcaceae</taxon>
        <taxon>Pseudocalidococcus</taxon>
        <taxon>Pseudocalidococcus azoricus</taxon>
    </lineage>
</organism>
<evidence type="ECO:0000313" key="3">
    <source>
        <dbReference type="Proteomes" id="UP001268256"/>
    </source>
</evidence>
<dbReference type="Proteomes" id="UP001268256">
    <property type="component" value="Unassembled WGS sequence"/>
</dbReference>